<reference evidence="2 3" key="1">
    <citation type="submission" date="2017-12" db="EMBL/GenBank/DDBJ databases">
        <title>Comparative genomics of Botrytis spp.</title>
        <authorList>
            <person name="Valero-Jimenez C.A."/>
            <person name="Tapia P."/>
            <person name="Veloso J."/>
            <person name="Silva-Moreno E."/>
            <person name="Staats M."/>
            <person name="Valdes J.H."/>
            <person name="Van Kan J.A.L."/>
        </authorList>
    </citation>
    <scope>NUCLEOTIDE SEQUENCE [LARGE SCALE GENOMIC DNA]</scope>
    <source>
        <strain evidence="2 3">Be9601</strain>
    </source>
</reference>
<protein>
    <submittedName>
        <fullName evidence="2">Uncharacterized protein</fullName>
    </submittedName>
</protein>
<name>A0A4Z1JIW8_9HELO</name>
<gene>
    <name evidence="2" type="ORF">BELL_0345g00050</name>
</gene>
<evidence type="ECO:0000256" key="1">
    <source>
        <dbReference type="SAM" id="MobiDB-lite"/>
    </source>
</evidence>
<dbReference type="Proteomes" id="UP000297229">
    <property type="component" value="Unassembled WGS sequence"/>
</dbReference>
<evidence type="ECO:0000313" key="3">
    <source>
        <dbReference type="Proteomes" id="UP000297229"/>
    </source>
</evidence>
<keyword evidence="3" id="KW-1185">Reference proteome</keyword>
<dbReference type="EMBL" id="PQXM01000343">
    <property type="protein sequence ID" value="TGO73631.1"/>
    <property type="molecule type" value="Genomic_DNA"/>
</dbReference>
<dbReference type="AlphaFoldDB" id="A0A4Z1JIW8"/>
<comment type="caution">
    <text evidence="2">The sequence shown here is derived from an EMBL/GenBank/DDBJ whole genome shotgun (WGS) entry which is preliminary data.</text>
</comment>
<sequence>MLGTFPSRTCELRSHTYSSKAGADDERAILSIWGKERGEVAVEGLGQRGGEGGGGGEIEEIDGVGGAGGAAEWEEDWLGWSFKYGMSLTETGDSDTCEENQKVLKIEPKAEEGDED</sequence>
<organism evidence="2 3">
    <name type="scientific">Botrytis elliptica</name>
    <dbReference type="NCBI Taxonomy" id="278938"/>
    <lineage>
        <taxon>Eukaryota</taxon>
        <taxon>Fungi</taxon>
        <taxon>Dikarya</taxon>
        <taxon>Ascomycota</taxon>
        <taxon>Pezizomycotina</taxon>
        <taxon>Leotiomycetes</taxon>
        <taxon>Helotiales</taxon>
        <taxon>Sclerotiniaceae</taxon>
        <taxon>Botrytis</taxon>
    </lineage>
</organism>
<proteinExistence type="predicted"/>
<feature type="region of interest" description="Disordered" evidence="1">
    <location>
        <begin position="45"/>
        <end position="69"/>
    </location>
</feature>
<accession>A0A4Z1JIW8</accession>
<evidence type="ECO:0000313" key="2">
    <source>
        <dbReference type="EMBL" id="TGO73631.1"/>
    </source>
</evidence>
<feature type="compositionally biased region" description="Gly residues" evidence="1">
    <location>
        <begin position="46"/>
        <end position="56"/>
    </location>
</feature>